<dbReference type="Proteomes" id="UP000249402">
    <property type="component" value="Unassembled WGS sequence"/>
</dbReference>
<dbReference type="VEuPathDB" id="FungiDB:BO80DRAFT_364972"/>
<reference evidence="3 4" key="1">
    <citation type="submission" date="2018-02" db="EMBL/GenBank/DDBJ databases">
        <title>The genomes of Aspergillus section Nigri reveals drivers in fungal speciation.</title>
        <authorList>
            <consortium name="DOE Joint Genome Institute"/>
            <person name="Vesth T.C."/>
            <person name="Nybo J."/>
            <person name="Theobald S."/>
            <person name="Brandl J."/>
            <person name="Frisvad J.C."/>
            <person name="Nielsen K.F."/>
            <person name="Lyhne E.K."/>
            <person name="Kogle M.E."/>
            <person name="Kuo A."/>
            <person name="Riley R."/>
            <person name="Clum A."/>
            <person name="Nolan M."/>
            <person name="Lipzen A."/>
            <person name="Salamov A."/>
            <person name="Henrissat B."/>
            <person name="Wiebenga A."/>
            <person name="De vries R.P."/>
            <person name="Grigoriev I.V."/>
            <person name="Mortensen U.H."/>
            <person name="Andersen M.R."/>
            <person name="Baker S.E."/>
        </authorList>
    </citation>
    <scope>NUCLEOTIDE SEQUENCE [LARGE SCALE GENOMIC DNA]</scope>
    <source>
        <strain evidence="3 4">CBS 121593</strain>
    </source>
</reference>
<dbReference type="AlphaFoldDB" id="A0A395GQP9"/>
<name>A0A395GQP9_9EURO</name>
<dbReference type="InterPro" id="IPR056884">
    <property type="entry name" value="NPHP3-like_N"/>
</dbReference>
<dbReference type="InterPro" id="IPR027417">
    <property type="entry name" value="P-loop_NTPase"/>
</dbReference>
<evidence type="ECO:0000259" key="2">
    <source>
        <dbReference type="Pfam" id="PF24883"/>
    </source>
</evidence>
<dbReference type="STRING" id="1448316.A0A395GQP9"/>
<protein>
    <recommendedName>
        <fullName evidence="2">Nephrocystin 3-like N-terminal domain-containing protein</fullName>
    </recommendedName>
</protein>
<proteinExistence type="predicted"/>
<keyword evidence="4" id="KW-1185">Reference proteome</keyword>
<dbReference type="PANTHER" id="PTHR10039">
    <property type="entry name" value="AMELOGENIN"/>
    <property type="match status" value="1"/>
</dbReference>
<dbReference type="RefSeq" id="XP_025571395.1">
    <property type="nucleotide sequence ID" value="XM_025716175.1"/>
</dbReference>
<sequence length="417" mass="47918">MYLSRTWISARSLILITATTSIDEIIRKFKRDGLDYTESKHRIPTPIEGTCEWVKKCSKYEQWIRQPCGIFLVVADPGCGKSVLARAMVDDFQRVQERENALVCYFFFESNVGIQRSSTMAFGALIHQVLSKNRDIARASLENMVVDGDNLNEDIQPFWDLLMKILQSSRKQVICVLDALDNCEDGEELLEYLIKNCPSSTLSASRIKFFLTSRPFGKLAMLIDKPDNPPEFSVVKDNDANNKERIREEISRVIQKRVPEVAAFRDLTPSEVSALISDLQRKNGDATYLWVDLVLKELQRKENQQLTKKAWLNLARTFPRSLDLVYAKMLSEVNDVAYARRLMHILIAARRPLTWQEANIAVELRCNFASDEPWDAEETENSERAFRTRLLACCGFFMTISSGKVHFIHQTARDFLL</sequence>
<evidence type="ECO:0000313" key="3">
    <source>
        <dbReference type="EMBL" id="RAK97067.1"/>
    </source>
</evidence>
<dbReference type="EMBL" id="KZ824467">
    <property type="protein sequence ID" value="RAK97067.1"/>
    <property type="molecule type" value="Genomic_DNA"/>
</dbReference>
<evidence type="ECO:0000313" key="4">
    <source>
        <dbReference type="Proteomes" id="UP000249402"/>
    </source>
</evidence>
<organism evidence="3 4">
    <name type="scientific">Aspergillus ibericus CBS 121593</name>
    <dbReference type="NCBI Taxonomy" id="1448316"/>
    <lineage>
        <taxon>Eukaryota</taxon>
        <taxon>Fungi</taxon>
        <taxon>Dikarya</taxon>
        <taxon>Ascomycota</taxon>
        <taxon>Pezizomycotina</taxon>
        <taxon>Eurotiomycetes</taxon>
        <taxon>Eurotiomycetidae</taxon>
        <taxon>Eurotiales</taxon>
        <taxon>Aspergillaceae</taxon>
        <taxon>Aspergillus</taxon>
        <taxon>Aspergillus subgen. Circumdati</taxon>
    </lineage>
</organism>
<gene>
    <name evidence="3" type="ORF">BO80DRAFT_364972</name>
</gene>
<dbReference type="OrthoDB" id="163438at2759"/>
<dbReference type="SUPFAM" id="SSF52540">
    <property type="entry name" value="P-loop containing nucleoside triphosphate hydrolases"/>
    <property type="match status" value="1"/>
</dbReference>
<feature type="non-terminal residue" evidence="3">
    <location>
        <position position="417"/>
    </location>
</feature>
<accession>A0A395GQP9</accession>
<dbReference type="Gene3D" id="3.40.50.300">
    <property type="entry name" value="P-loop containing nucleotide triphosphate hydrolases"/>
    <property type="match status" value="1"/>
</dbReference>
<dbReference type="Pfam" id="PF24883">
    <property type="entry name" value="NPHP3_N"/>
    <property type="match status" value="1"/>
</dbReference>
<evidence type="ECO:0000256" key="1">
    <source>
        <dbReference type="ARBA" id="ARBA00022737"/>
    </source>
</evidence>
<keyword evidence="1" id="KW-0677">Repeat</keyword>
<dbReference type="GeneID" id="37221040"/>
<feature type="domain" description="Nephrocystin 3-like N-terminal" evidence="2">
    <location>
        <begin position="49"/>
        <end position="214"/>
    </location>
</feature>